<sequence>MRGKAGVASSLALIAILSAASCHREQPSRRSSYVVTARPSRPALPPLPDRPLPPELEAERKEAMRRVAELRGLAWYADVPLTELYAWEYGPRNSEMANYLGGDDLRALSRLASAGGMLPEGTDLATLAASFAAISAGANYSPLDKRVLLLANQPHGLSLLAHEYVHALQDQHFDLLRLLTARPYNFDRSEAIFAVIEGDALNVQRRLEEGEAFMRRSLAEITRQEDERLRSYRAEIGDLFPPLLTETFIFRYRDGARFVEELRRKKGQSVIDELFRHPPTSSEQILHPEKYLAREEPRAIELDTGTLTNGGWRLVTATPLGEIGIRGLLLSALARPEAIQAAAGWGGDCAYLFAREDGAELFFWKTVWDSRRDAEEFYRAYNELCRRKGELMAERHDPSNRSFIWRIAGRLTWVKLEGDEVSIARGNAAEVEDLMRDLL</sequence>
<organism evidence="2 3">
    <name type="scientific">Pyrinomonas methylaliphatogenes</name>
    <dbReference type="NCBI Taxonomy" id="454194"/>
    <lineage>
        <taxon>Bacteria</taxon>
        <taxon>Pseudomonadati</taxon>
        <taxon>Acidobacteriota</taxon>
        <taxon>Blastocatellia</taxon>
        <taxon>Blastocatellales</taxon>
        <taxon>Pyrinomonadaceae</taxon>
        <taxon>Pyrinomonas</taxon>
    </lineage>
</organism>
<dbReference type="AlphaFoldDB" id="A0A0B6X1X0"/>
<feature type="compositionally biased region" description="Pro residues" evidence="1">
    <location>
        <begin position="42"/>
        <end position="54"/>
    </location>
</feature>
<reference evidence="2 3" key="1">
    <citation type="submission" date="2013-12" db="EMBL/GenBank/DDBJ databases">
        <authorList>
            <person name="Stott M."/>
        </authorList>
    </citation>
    <scope>NUCLEOTIDE SEQUENCE [LARGE SCALE GENOMIC DNA]</scope>
    <source>
        <strain evidence="2 3">K22</strain>
    </source>
</reference>
<feature type="region of interest" description="Disordered" evidence="1">
    <location>
        <begin position="28"/>
        <end position="54"/>
    </location>
</feature>
<evidence type="ECO:0000313" key="2">
    <source>
        <dbReference type="EMBL" id="CDM66370.1"/>
    </source>
</evidence>
<dbReference type="STRING" id="454194.PYK22_02399"/>
<name>A0A0B6X1X0_9BACT</name>
<gene>
    <name evidence="2" type="ORF">PYK22_02399</name>
</gene>
<dbReference type="EMBL" id="CBXV010000008">
    <property type="protein sequence ID" value="CDM66370.1"/>
    <property type="molecule type" value="Genomic_DNA"/>
</dbReference>
<evidence type="ECO:0008006" key="4">
    <source>
        <dbReference type="Google" id="ProtNLM"/>
    </source>
</evidence>
<keyword evidence="3" id="KW-1185">Reference proteome</keyword>
<evidence type="ECO:0000256" key="1">
    <source>
        <dbReference type="SAM" id="MobiDB-lite"/>
    </source>
</evidence>
<dbReference type="Proteomes" id="UP000031518">
    <property type="component" value="Unassembled WGS sequence"/>
</dbReference>
<evidence type="ECO:0000313" key="3">
    <source>
        <dbReference type="Proteomes" id="UP000031518"/>
    </source>
</evidence>
<dbReference type="PROSITE" id="PS51257">
    <property type="entry name" value="PROKAR_LIPOPROTEIN"/>
    <property type="match status" value="1"/>
</dbReference>
<accession>A0A0B6X1X0</accession>
<dbReference type="RefSeq" id="WP_041977589.1">
    <property type="nucleotide sequence ID" value="NZ_CBXV010000008.1"/>
</dbReference>
<protein>
    <recommendedName>
        <fullName evidence="4">DUF4157 domain-containing protein</fullName>
    </recommendedName>
</protein>
<reference evidence="2 3" key="2">
    <citation type="submission" date="2015-01" db="EMBL/GenBank/DDBJ databases">
        <title>Complete genome sequence of Pyrinomonas methylaliphatogenes type strain K22T.</title>
        <authorList>
            <person name="Lee K.C.Y."/>
            <person name="Power J.F."/>
            <person name="Dunfield P.F."/>
            <person name="Morgan X.C."/>
            <person name="Huttenhower C."/>
            <person name="Stott M.B."/>
        </authorList>
    </citation>
    <scope>NUCLEOTIDE SEQUENCE [LARGE SCALE GENOMIC DNA]</scope>
    <source>
        <strain evidence="2 3">K22</strain>
    </source>
</reference>
<proteinExistence type="predicted"/>
<dbReference type="OrthoDB" id="263516at2"/>